<dbReference type="EMBL" id="JAODUP010000357">
    <property type="protein sequence ID" value="KAK2151611.1"/>
    <property type="molecule type" value="Genomic_DNA"/>
</dbReference>
<dbReference type="InterPro" id="IPR001611">
    <property type="entry name" value="Leu-rich_rpt"/>
</dbReference>
<keyword evidence="2" id="KW-1185">Reference proteome</keyword>
<dbReference type="InterPro" id="IPR032675">
    <property type="entry name" value="LRR_dom_sf"/>
</dbReference>
<dbReference type="AlphaFoldDB" id="A0AAD9JFD8"/>
<dbReference type="PANTHER" id="PTHR24114">
    <property type="entry name" value="LEUCINE RICH REPEAT FAMILY PROTEIN"/>
    <property type="match status" value="1"/>
</dbReference>
<name>A0AAD9JFD8_9ANNE</name>
<dbReference type="Pfam" id="PF13516">
    <property type="entry name" value="LRR_6"/>
    <property type="match status" value="2"/>
</dbReference>
<dbReference type="InterPro" id="IPR052394">
    <property type="entry name" value="LRR-containing"/>
</dbReference>
<dbReference type="Proteomes" id="UP001208570">
    <property type="component" value="Unassembled WGS sequence"/>
</dbReference>
<dbReference type="SUPFAM" id="SSF52047">
    <property type="entry name" value="RNI-like"/>
    <property type="match status" value="1"/>
</dbReference>
<organism evidence="1 2">
    <name type="scientific">Paralvinella palmiformis</name>
    <dbReference type="NCBI Taxonomy" id="53620"/>
    <lineage>
        <taxon>Eukaryota</taxon>
        <taxon>Metazoa</taxon>
        <taxon>Spiralia</taxon>
        <taxon>Lophotrochozoa</taxon>
        <taxon>Annelida</taxon>
        <taxon>Polychaeta</taxon>
        <taxon>Sedentaria</taxon>
        <taxon>Canalipalpata</taxon>
        <taxon>Terebellida</taxon>
        <taxon>Terebelliformia</taxon>
        <taxon>Alvinellidae</taxon>
        <taxon>Paralvinella</taxon>
    </lineage>
</organism>
<evidence type="ECO:0000313" key="2">
    <source>
        <dbReference type="Proteomes" id="UP001208570"/>
    </source>
</evidence>
<comment type="caution">
    <text evidence="1">The sequence shown here is derived from an EMBL/GenBank/DDBJ whole genome shotgun (WGS) entry which is preliminary data.</text>
</comment>
<gene>
    <name evidence="1" type="ORF">LSH36_357g02080</name>
</gene>
<proteinExistence type="predicted"/>
<dbReference type="Pfam" id="PF00560">
    <property type="entry name" value="LRR_1"/>
    <property type="match status" value="2"/>
</dbReference>
<reference evidence="1" key="1">
    <citation type="journal article" date="2023" name="Mol. Biol. Evol.">
        <title>Third-Generation Sequencing Reveals the Adaptive Role of the Epigenome in Three Deep-Sea Polychaetes.</title>
        <authorList>
            <person name="Perez M."/>
            <person name="Aroh O."/>
            <person name="Sun Y."/>
            <person name="Lan Y."/>
            <person name="Juniper S.K."/>
            <person name="Young C.R."/>
            <person name="Angers B."/>
            <person name="Qian P.Y."/>
        </authorList>
    </citation>
    <scope>NUCLEOTIDE SEQUENCE</scope>
    <source>
        <strain evidence="1">P08H-3</strain>
    </source>
</reference>
<sequence>MSLGKMLSENQTLSCLDVSGNYLGTDYFSRCVGPSMSQNSALNILRCKSIGSTDVTVFMDNLVENNNLKELCLSHNSITNSTKMCEQITTWFKHDQCSLQTLDIRNCQLKPGDLEILMGAVIYNKSLKTVDVSGNKVSN</sequence>
<protein>
    <submittedName>
        <fullName evidence="1">Uncharacterized protein</fullName>
    </submittedName>
</protein>
<evidence type="ECO:0000313" key="1">
    <source>
        <dbReference type="EMBL" id="KAK2151611.1"/>
    </source>
</evidence>
<dbReference type="Gene3D" id="3.80.10.10">
    <property type="entry name" value="Ribonuclease Inhibitor"/>
    <property type="match status" value="1"/>
</dbReference>
<dbReference type="PANTHER" id="PTHR24114:SF2">
    <property type="entry name" value="F-BOX DOMAIN-CONTAINING PROTEIN-RELATED"/>
    <property type="match status" value="1"/>
</dbReference>
<accession>A0AAD9JFD8</accession>